<evidence type="ECO:0000313" key="2">
    <source>
        <dbReference type="Proteomes" id="UP000717996"/>
    </source>
</evidence>
<dbReference type="AlphaFoldDB" id="A0A9P7CHB9"/>
<evidence type="ECO:0000313" key="1">
    <source>
        <dbReference type="EMBL" id="KAG1553342.1"/>
    </source>
</evidence>
<accession>A0A9P7CHB9</accession>
<proteinExistence type="predicted"/>
<name>A0A9P7CHB9_RHIOR</name>
<organism evidence="1 2">
    <name type="scientific">Rhizopus oryzae</name>
    <name type="common">Mucormycosis agent</name>
    <name type="synonym">Rhizopus arrhizus var. delemar</name>
    <dbReference type="NCBI Taxonomy" id="64495"/>
    <lineage>
        <taxon>Eukaryota</taxon>
        <taxon>Fungi</taxon>
        <taxon>Fungi incertae sedis</taxon>
        <taxon>Mucoromycota</taxon>
        <taxon>Mucoromycotina</taxon>
        <taxon>Mucoromycetes</taxon>
        <taxon>Mucorales</taxon>
        <taxon>Mucorineae</taxon>
        <taxon>Rhizopodaceae</taxon>
        <taxon>Rhizopus</taxon>
    </lineage>
</organism>
<reference evidence="1" key="1">
    <citation type="journal article" date="2020" name="Microb. Genom.">
        <title>Genetic diversity of clinical and environmental Mucorales isolates obtained from an investigation of mucormycosis cases among solid organ transplant recipients.</title>
        <authorList>
            <person name="Nguyen M.H."/>
            <person name="Kaul D."/>
            <person name="Muto C."/>
            <person name="Cheng S.J."/>
            <person name="Richter R.A."/>
            <person name="Bruno V.M."/>
            <person name="Liu G."/>
            <person name="Beyhan S."/>
            <person name="Sundermann A.J."/>
            <person name="Mounaud S."/>
            <person name="Pasculle A.W."/>
            <person name="Nierman W.C."/>
            <person name="Driscoll E."/>
            <person name="Cumbie R."/>
            <person name="Clancy C.J."/>
            <person name="Dupont C.L."/>
        </authorList>
    </citation>
    <scope>NUCLEOTIDE SEQUENCE</scope>
    <source>
        <strain evidence="1">GL16</strain>
    </source>
</reference>
<gene>
    <name evidence="1" type="ORF">G6F51_000658</name>
</gene>
<sequence>MAVKKHMISSWGDTVDLELVSLQQKTILLVTIASMWRSRSDIGKLQYRDIILKYNDQDLPIYVIMIVRFPKEINTKIPKVGALENLELCPVYTLYQLCKRTRHLSKGLPEYHPLFLANILQTKVNKVHSVFPVTITNWIK</sequence>
<dbReference type="Proteomes" id="UP000717996">
    <property type="component" value="Unassembled WGS sequence"/>
</dbReference>
<dbReference type="EMBL" id="JAANIT010000041">
    <property type="protein sequence ID" value="KAG1553342.1"/>
    <property type="molecule type" value="Genomic_DNA"/>
</dbReference>
<dbReference type="OMA" id="IATMFCP"/>
<dbReference type="OrthoDB" id="2221171at2759"/>
<comment type="caution">
    <text evidence="1">The sequence shown here is derived from an EMBL/GenBank/DDBJ whole genome shotgun (WGS) entry which is preliminary data.</text>
</comment>
<protein>
    <submittedName>
        <fullName evidence="1">Uncharacterized protein</fullName>
    </submittedName>
</protein>